<dbReference type="SUPFAM" id="SSF56672">
    <property type="entry name" value="DNA/RNA polymerases"/>
    <property type="match status" value="1"/>
</dbReference>
<evidence type="ECO:0000259" key="15">
    <source>
        <dbReference type="Pfam" id="PF07727"/>
    </source>
</evidence>
<evidence type="ECO:0000256" key="6">
    <source>
        <dbReference type="ARBA" id="ARBA00022485"/>
    </source>
</evidence>
<dbReference type="InterPro" id="IPR015797">
    <property type="entry name" value="NUDIX_hydrolase-like_dom_sf"/>
</dbReference>
<dbReference type="SUPFAM" id="SSF55811">
    <property type="entry name" value="Nudix"/>
    <property type="match status" value="1"/>
</dbReference>
<dbReference type="GO" id="GO:0000701">
    <property type="term" value="F:purine-specific mismatch base pair DNA N-glycosylase activity"/>
    <property type="evidence" value="ECO:0007669"/>
    <property type="project" value="UniProtKB-EC"/>
</dbReference>
<dbReference type="InterPro" id="IPR013103">
    <property type="entry name" value="RVT_2"/>
</dbReference>
<feature type="compositionally biased region" description="Basic and acidic residues" evidence="14">
    <location>
        <begin position="171"/>
        <end position="183"/>
    </location>
</feature>
<dbReference type="EMBL" id="AP008218">
    <property type="protein sequence ID" value="BAH95566.1"/>
    <property type="molecule type" value="Genomic_DNA"/>
</dbReference>
<evidence type="ECO:0000256" key="1">
    <source>
        <dbReference type="ARBA" id="ARBA00000843"/>
    </source>
</evidence>
<feature type="compositionally biased region" description="Low complexity" evidence="14">
    <location>
        <begin position="274"/>
        <end position="285"/>
    </location>
</feature>
<reference evidence="17 18" key="1">
    <citation type="journal article" date="2005" name="Nature">
        <title>The map-based sequence of the rice genome.</title>
        <authorList>
            <consortium name="International rice genome sequencing project (IRGSP)"/>
            <person name="Matsumoto T."/>
            <person name="Wu J."/>
            <person name="Kanamori H."/>
            <person name="Katayose Y."/>
            <person name="Fujisawa M."/>
            <person name="Namiki N."/>
            <person name="Mizuno H."/>
            <person name="Yamamoto K."/>
            <person name="Antonio B.A."/>
            <person name="Baba T."/>
            <person name="Sakata K."/>
            <person name="Nagamura Y."/>
            <person name="Aoki H."/>
            <person name="Arikawa K."/>
            <person name="Arita K."/>
            <person name="Bito T."/>
            <person name="Chiden Y."/>
            <person name="Fujitsuka N."/>
            <person name="Fukunaka R."/>
            <person name="Hamada M."/>
            <person name="Harada C."/>
            <person name="Hayashi A."/>
            <person name="Hijishita S."/>
            <person name="Honda M."/>
            <person name="Hosokawa S."/>
            <person name="Ichikawa Y."/>
            <person name="Idonuma A."/>
            <person name="Iijima M."/>
            <person name="Ikeda M."/>
            <person name="Ikeno M."/>
            <person name="Ito K."/>
            <person name="Ito S."/>
            <person name="Ito T."/>
            <person name="Ito Y."/>
            <person name="Ito Y."/>
            <person name="Iwabuchi A."/>
            <person name="Kamiya K."/>
            <person name="Karasawa W."/>
            <person name="Kurita K."/>
            <person name="Katagiri S."/>
            <person name="Kikuta A."/>
            <person name="Kobayashi H."/>
            <person name="Kobayashi N."/>
            <person name="Machita K."/>
            <person name="Maehara T."/>
            <person name="Masukawa M."/>
            <person name="Mizubayashi T."/>
            <person name="Mukai Y."/>
            <person name="Nagasaki H."/>
            <person name="Nagata Y."/>
            <person name="Naito S."/>
            <person name="Nakashima M."/>
            <person name="Nakama Y."/>
            <person name="Nakamichi Y."/>
            <person name="Nakamura M."/>
            <person name="Meguro A."/>
            <person name="Negishi M."/>
            <person name="Ohta I."/>
            <person name="Ohta T."/>
            <person name="Okamoto M."/>
            <person name="Ono N."/>
            <person name="Saji S."/>
            <person name="Sakaguchi M."/>
            <person name="Sakai K."/>
            <person name="Shibata M."/>
            <person name="Shimokawa T."/>
            <person name="Song J."/>
            <person name="Takazaki Y."/>
            <person name="Terasawa K."/>
            <person name="Tsugane M."/>
            <person name="Tsuji K."/>
            <person name="Ueda S."/>
            <person name="Waki K."/>
            <person name="Yamagata H."/>
            <person name="Yamamoto M."/>
            <person name="Yamamoto S."/>
            <person name="Yamane H."/>
            <person name="Yoshiki S."/>
            <person name="Yoshihara R."/>
            <person name="Yukawa K."/>
            <person name="Zhong H."/>
            <person name="Yano M."/>
            <person name="Yuan Q."/>
            <person name="Ouyang S."/>
            <person name="Liu J."/>
            <person name="Jones K.M."/>
            <person name="Gansberger K."/>
            <person name="Moffat K."/>
            <person name="Hill J."/>
            <person name="Bera J."/>
            <person name="Fadrosh D."/>
            <person name="Jin S."/>
            <person name="Johri S."/>
            <person name="Kim M."/>
            <person name="Overton L."/>
            <person name="Reardon M."/>
            <person name="Tsitrin T."/>
            <person name="Vuong H."/>
            <person name="Weaver B."/>
            <person name="Ciecko A."/>
            <person name="Tallon L."/>
            <person name="Jackson J."/>
            <person name="Pai G."/>
            <person name="Aken S.V."/>
            <person name="Utterback T."/>
            <person name="Reidmuller S."/>
            <person name="Feldblyum T."/>
            <person name="Hsiao J."/>
            <person name="Zismann V."/>
            <person name="Iobst S."/>
            <person name="de Vazeille A.R."/>
            <person name="Buell C.R."/>
            <person name="Ying K."/>
            <person name="Li Y."/>
            <person name="Lu T."/>
            <person name="Huang Y."/>
            <person name="Zhao Q."/>
            <person name="Feng Q."/>
            <person name="Zhang L."/>
            <person name="Zhu J."/>
            <person name="Weng Q."/>
            <person name="Mu J."/>
            <person name="Lu Y."/>
            <person name="Fan D."/>
            <person name="Liu Y."/>
            <person name="Guan J."/>
            <person name="Zhang Y."/>
            <person name="Yu S."/>
            <person name="Liu X."/>
            <person name="Zhang Y."/>
            <person name="Hong G."/>
            <person name="Han B."/>
            <person name="Choisne N."/>
            <person name="Demange N."/>
            <person name="Orjeda G."/>
            <person name="Samain S."/>
            <person name="Cattolico L."/>
            <person name="Pelletier E."/>
            <person name="Couloux A."/>
            <person name="Segurens B."/>
            <person name="Wincker P."/>
            <person name="D'Hont A."/>
            <person name="Scarpelli C."/>
            <person name="Weissenbach J."/>
            <person name="Salanoubat M."/>
            <person name="Quetier F."/>
            <person name="Yu Y."/>
            <person name="Kim H.R."/>
            <person name="Rambo T."/>
            <person name="Currie J."/>
            <person name="Collura K."/>
            <person name="Luo M."/>
            <person name="Yang T."/>
            <person name="Ammiraju J.S.S."/>
            <person name="Engler F."/>
            <person name="Soderlund C."/>
            <person name="Wing R.A."/>
            <person name="Palmer L.E."/>
            <person name="de la Bastide M."/>
            <person name="Spiegel L."/>
            <person name="Nascimento L."/>
            <person name="Zutavern T."/>
            <person name="O'Shaughnessy A."/>
            <person name="Dike S."/>
            <person name="Dedhia N."/>
            <person name="Preston R."/>
            <person name="Balija V."/>
            <person name="McCombie W.R."/>
            <person name="Chow T."/>
            <person name="Chen H."/>
            <person name="Chung M."/>
            <person name="Chen C."/>
            <person name="Shaw J."/>
            <person name="Wu H."/>
            <person name="Hsiao K."/>
            <person name="Chao Y."/>
            <person name="Chu M."/>
            <person name="Cheng C."/>
            <person name="Hour A."/>
            <person name="Lee P."/>
            <person name="Lin S."/>
            <person name="Lin Y."/>
            <person name="Liou J."/>
            <person name="Liu S."/>
            <person name="Hsing Y."/>
            <person name="Raghuvanshi S."/>
            <person name="Mohanty A."/>
            <person name="Bharti A.K."/>
            <person name="Gaur A."/>
            <person name="Gupta V."/>
            <person name="Kumar D."/>
            <person name="Ravi V."/>
            <person name="Vij S."/>
            <person name="Kapur A."/>
            <person name="Khurana P."/>
            <person name="Khurana P."/>
            <person name="Khurana J.P."/>
            <person name="Tyagi A.K."/>
            <person name="Gaikwad K."/>
            <person name="Singh A."/>
            <person name="Dalal V."/>
            <person name="Srivastava S."/>
            <person name="Dixit A."/>
            <person name="Pal A.K."/>
            <person name="Ghazi I.A."/>
            <person name="Yadav M."/>
            <person name="Pandit A."/>
            <person name="Bhargava A."/>
            <person name="Sureshbabu K."/>
            <person name="Batra K."/>
            <person name="Sharma T.R."/>
            <person name="Mohapatra T."/>
            <person name="Singh N.K."/>
            <person name="Messing J."/>
            <person name="Nelson A.B."/>
            <person name="Fuks G."/>
            <person name="Kavchok S."/>
            <person name="Keizer G."/>
            <person name="Linton E."/>
            <person name="Llaca V."/>
            <person name="Song R."/>
            <person name="Tanyolac B."/>
            <person name="Young S."/>
            <person name="Ho-Il K."/>
            <person name="Hahn J.H."/>
            <person name="Sangsakoo G."/>
            <person name="Vanavichit A."/>
            <person name="de Mattos Luiz.A.T."/>
            <person name="Zimmer P.D."/>
            <person name="Malone G."/>
            <person name="Dellagostin O."/>
            <person name="de Oliveira A.C."/>
            <person name="Bevan M."/>
            <person name="Bancroft I."/>
            <person name="Minx P."/>
            <person name="Cordum H."/>
            <person name="Wilson R."/>
            <person name="Cheng Z."/>
            <person name="Jin W."/>
            <person name="Jiang J."/>
            <person name="Leong S.A."/>
            <person name="Iwama H."/>
            <person name="Gojobori T."/>
            <person name="Itoh T."/>
            <person name="Niimura Y."/>
            <person name="Fujii Y."/>
            <person name="Habara T."/>
            <person name="Sakai H."/>
            <person name="Sato Y."/>
            <person name="Wilson G."/>
            <person name="Kumar K."/>
            <person name="McCouch S."/>
            <person name="Juretic N."/>
            <person name="Hoen D."/>
            <person name="Wright S."/>
            <person name="Bruskiewich R."/>
            <person name="Bureau T."/>
            <person name="Miyao A."/>
            <person name="Hirochika H."/>
            <person name="Nishikawa T."/>
            <person name="Kadowaki K."/>
            <person name="Sugiura M."/>
            <person name="Burr B."/>
            <person name="Sasaki T."/>
        </authorList>
    </citation>
    <scope>NUCLEOTIDE SEQUENCE [LARGE SCALE GENOMIC DNA]</scope>
    <source>
        <strain evidence="18">cv. Nipponbare</strain>
    </source>
</reference>
<feature type="domain" description="Reverse transcriptase Ty1/copia-type" evidence="15">
    <location>
        <begin position="486"/>
        <end position="583"/>
    </location>
</feature>
<feature type="region of interest" description="Disordered" evidence="14">
    <location>
        <begin position="171"/>
        <end position="228"/>
    </location>
</feature>
<keyword evidence="8" id="KW-0227">DNA damage</keyword>
<organism evidence="17 18">
    <name type="scientific">Oryza sativa subsp. japonica</name>
    <name type="common">Rice</name>
    <dbReference type="NCBI Taxonomy" id="39947"/>
    <lineage>
        <taxon>Eukaryota</taxon>
        <taxon>Viridiplantae</taxon>
        <taxon>Streptophyta</taxon>
        <taxon>Embryophyta</taxon>
        <taxon>Tracheophyta</taxon>
        <taxon>Spermatophyta</taxon>
        <taxon>Magnoliopsida</taxon>
        <taxon>Liliopsida</taxon>
        <taxon>Poales</taxon>
        <taxon>Poaceae</taxon>
        <taxon>BOP clade</taxon>
        <taxon>Oryzoideae</taxon>
        <taxon>Oryzeae</taxon>
        <taxon>Oryzinae</taxon>
        <taxon>Oryza</taxon>
        <taxon>Oryza sativa</taxon>
    </lineage>
</organism>
<evidence type="ECO:0000256" key="7">
    <source>
        <dbReference type="ARBA" id="ARBA00022723"/>
    </source>
</evidence>
<dbReference type="AlphaFoldDB" id="C7JA11"/>
<dbReference type="Pfam" id="PF14815">
    <property type="entry name" value="NUDIX_4"/>
    <property type="match status" value="1"/>
</dbReference>
<evidence type="ECO:0000259" key="16">
    <source>
        <dbReference type="Pfam" id="PF14815"/>
    </source>
</evidence>
<dbReference type="KEGG" id="dosa:Os12g0212266"/>
<dbReference type="Pfam" id="PF07727">
    <property type="entry name" value="RVT_2"/>
    <property type="match status" value="1"/>
</dbReference>
<dbReference type="InterPro" id="IPR029119">
    <property type="entry name" value="MutY_C"/>
</dbReference>
<feature type="compositionally biased region" description="Low complexity" evidence="14">
    <location>
        <begin position="295"/>
        <end position="309"/>
    </location>
</feature>
<dbReference type="GO" id="GO:0046872">
    <property type="term" value="F:metal ion binding"/>
    <property type="evidence" value="ECO:0007669"/>
    <property type="project" value="UniProtKB-KW"/>
</dbReference>
<evidence type="ECO:0000256" key="10">
    <source>
        <dbReference type="ARBA" id="ARBA00023004"/>
    </source>
</evidence>
<dbReference type="SUPFAM" id="SSF48150">
    <property type="entry name" value="DNA-glycosylase"/>
    <property type="match status" value="1"/>
</dbReference>
<dbReference type="InterPro" id="IPR043502">
    <property type="entry name" value="DNA/RNA_pol_sf"/>
</dbReference>
<evidence type="ECO:0000256" key="9">
    <source>
        <dbReference type="ARBA" id="ARBA00022801"/>
    </source>
</evidence>
<keyword evidence="11" id="KW-0411">Iron-sulfur</keyword>
<evidence type="ECO:0000256" key="3">
    <source>
        <dbReference type="ARBA" id="ARBA00008343"/>
    </source>
</evidence>
<keyword evidence="9" id="KW-0378">Hydrolase</keyword>
<feature type="region of interest" description="Disordered" evidence="14">
    <location>
        <begin position="269"/>
        <end position="355"/>
    </location>
</feature>
<dbReference type="CDD" id="cd03431">
    <property type="entry name" value="NUDIX_DNA_Glycosylase_C-MutY"/>
    <property type="match status" value="1"/>
</dbReference>
<dbReference type="PROSITE" id="PS00764">
    <property type="entry name" value="ENDONUCLEASE_III_1"/>
    <property type="match status" value="1"/>
</dbReference>
<dbReference type="CDD" id="cd09272">
    <property type="entry name" value="RNase_HI_RT_Ty1"/>
    <property type="match status" value="1"/>
</dbReference>
<comment type="similarity">
    <text evidence="3">Belongs to the Nth/MutY family.</text>
</comment>
<keyword evidence="7" id="KW-0479">Metal-binding</keyword>
<name>C7JA11_ORYSJ</name>
<dbReference type="Pfam" id="PF14223">
    <property type="entry name" value="Retrotran_gag_2"/>
    <property type="match status" value="1"/>
</dbReference>
<accession>C7JA11</accession>
<dbReference type="GO" id="GO:0006284">
    <property type="term" value="P:base-excision repair"/>
    <property type="evidence" value="ECO:0007669"/>
    <property type="project" value="InterPro"/>
</dbReference>
<reference evidence="18" key="2">
    <citation type="journal article" date="2008" name="Nucleic Acids Res.">
        <title>The rice annotation project database (RAP-DB): 2008 update.</title>
        <authorList>
            <consortium name="The rice annotation project (RAP)"/>
        </authorList>
    </citation>
    <scope>GENOME REANNOTATION</scope>
    <source>
        <strain evidence="18">cv. Nipponbare</strain>
    </source>
</reference>
<comment type="cofactor">
    <cofactor evidence="2">
        <name>[4Fe-4S] cluster</name>
        <dbReference type="ChEBI" id="CHEBI:49883"/>
    </cofactor>
</comment>
<dbReference type="InterPro" id="IPR023170">
    <property type="entry name" value="HhH_base_excis_C"/>
</dbReference>
<dbReference type="GO" id="GO:0051539">
    <property type="term" value="F:4 iron, 4 sulfur cluster binding"/>
    <property type="evidence" value="ECO:0007669"/>
    <property type="project" value="UniProtKB-KW"/>
</dbReference>
<dbReference type="FunFam" id="3.90.79.10:FF:000026">
    <property type="entry name" value="Adenine DNA glycosylase"/>
    <property type="match status" value="1"/>
</dbReference>
<feature type="compositionally biased region" description="Low complexity" evidence="14">
    <location>
        <begin position="325"/>
        <end position="334"/>
    </location>
</feature>
<dbReference type="PANTHER" id="PTHR42944:SF1">
    <property type="entry name" value="ADENINE DNA GLYCOSYLASE"/>
    <property type="match status" value="1"/>
</dbReference>
<evidence type="ECO:0000256" key="8">
    <source>
        <dbReference type="ARBA" id="ARBA00022763"/>
    </source>
</evidence>
<feature type="domain" description="Adenine DNA glycosylase C-terminal" evidence="16">
    <location>
        <begin position="804"/>
        <end position="935"/>
    </location>
</feature>
<dbReference type="Gene3D" id="3.90.79.10">
    <property type="entry name" value="Nucleoside Triphosphate Pyrophosphohydrolase"/>
    <property type="match status" value="1"/>
</dbReference>
<dbReference type="PANTHER" id="PTHR42944">
    <property type="entry name" value="ADENINE DNA GLYCOSYLASE"/>
    <property type="match status" value="1"/>
</dbReference>
<sequence length="962" mass="106791">MWEAVRYGDVDYDEDRRALDALIAAVPPEMQFSLSQKRTAKEAWDAIAAARIGSDRARKSTLQALRKEWENLAFKPGEDVDDFALRLNTLLQKMVQYGDDTYDEERAVEKLFRCVPEKYRQIARSIESLLDLSTMSIEEALGRLKVVDGDEPQPLSGPITIGGKLHLTREQWEASQGDRRKGESSSPTGGRKPRKARGGVQLRWARRRAEGGARRGAQGPRRGQAHVARVEEEPALLLAHASIELPPAAPAAAAFLHLDEPKYVHFEGAGGVGSSSSPSVSTLAPESPPTPTPTHPRATTSTTTSSSSTPPQPVTPHAPVPTATPPSTSTLTPARVERSPVEFATPLSHDGERIDAYNDGEQLRYRTMEDLLGDQPVPGLVPRDLEAQLHLACDDGEPRSFAEAEKHAAWRAAMQSEMDAVQENRTWELADLPRGHRAITLKWVFKLKRDEAGAIIKHKARLVARGFVQQEGIDYDDAFAPVARMDPHEAAIYRRGNGGNALLVGVYVDDLVITGTKDAEVAAFKEEMKATFQMSDQGPLSFYLGIEVHKDNSGITLRQTAYAKRVVELAGLTDCNPALTPMEERLKLSRDSTAEEVDATQYRRLVGSLRYLTHTRPDLAFSVGYVVALSSCEAEYMAASAASTQALWLARLLSDLLGRDTGTVELRVDSKSALALAKNPVFHERSKHIRVRYHFIRSYLEEGSIKASYINTKDQLADLLTKPLGRIKQLTGELVDPSRPGDFNQAIMELGATLCRKTKPGCSQCPVSNHCQALTLSNQSASVKVTDYPRVVPKAKPRSDFAAVCVVQINDNLFLLIKRPEEGLLAGLWEFPSVLVSEEKTDVLNRRKEMDKYLKQVLSIDVKRRSSVILREDVGQHVHIFSHIRLTMFVELMILNLKDDGDKLCMEGQDNSKLRFIDENAVDSIGLISGIRKVYNMVKAFKEKRPKEQSQVPSRKRSRRLK</sequence>
<dbReference type="Gene3D" id="1.10.1670.10">
    <property type="entry name" value="Helix-hairpin-Helix base-excision DNA repair enzymes (C-terminal)"/>
    <property type="match status" value="1"/>
</dbReference>
<keyword evidence="13" id="KW-0326">Glycosidase</keyword>
<evidence type="ECO:0000256" key="5">
    <source>
        <dbReference type="ARBA" id="ARBA00022023"/>
    </source>
</evidence>
<dbReference type="Proteomes" id="UP000000763">
    <property type="component" value="Chromosome 12"/>
</dbReference>
<protein>
    <recommendedName>
        <fullName evidence="5">Adenine DNA glycosylase</fullName>
        <ecNumber evidence="4">3.2.2.31</ecNumber>
    </recommendedName>
</protein>
<evidence type="ECO:0000256" key="14">
    <source>
        <dbReference type="SAM" id="MobiDB-lite"/>
    </source>
</evidence>
<evidence type="ECO:0000256" key="4">
    <source>
        <dbReference type="ARBA" id="ARBA00012045"/>
    </source>
</evidence>
<dbReference type="InterPro" id="IPR044298">
    <property type="entry name" value="MIG/MutY"/>
</dbReference>
<evidence type="ECO:0000256" key="11">
    <source>
        <dbReference type="ARBA" id="ARBA00023014"/>
    </source>
</evidence>
<evidence type="ECO:0000256" key="2">
    <source>
        <dbReference type="ARBA" id="ARBA00001966"/>
    </source>
</evidence>
<gene>
    <name evidence="17" type="ordered locus">Os12g0212266</name>
</gene>
<evidence type="ECO:0000313" key="17">
    <source>
        <dbReference type="EMBL" id="BAH95566.1"/>
    </source>
</evidence>
<feature type="compositionally biased region" description="Pro residues" evidence="14">
    <location>
        <begin position="310"/>
        <end position="324"/>
    </location>
</feature>
<dbReference type="EC" id="3.2.2.31" evidence="4"/>
<keyword evidence="6" id="KW-0004">4Fe-4S</keyword>
<keyword evidence="12" id="KW-0234">DNA repair</keyword>
<keyword evidence="10" id="KW-0408">Iron</keyword>
<evidence type="ECO:0000256" key="13">
    <source>
        <dbReference type="ARBA" id="ARBA00023295"/>
    </source>
</evidence>
<dbReference type="InterPro" id="IPR004035">
    <property type="entry name" value="Endouclease-III_FeS-bd_BS"/>
</dbReference>
<evidence type="ECO:0000313" key="18">
    <source>
        <dbReference type="Proteomes" id="UP000000763"/>
    </source>
</evidence>
<dbReference type="InterPro" id="IPR011257">
    <property type="entry name" value="DNA_glycosylase"/>
</dbReference>
<proteinExistence type="inferred from homology"/>
<evidence type="ECO:0000256" key="12">
    <source>
        <dbReference type="ARBA" id="ARBA00023204"/>
    </source>
</evidence>
<comment type="catalytic activity">
    <reaction evidence="1">
        <text>Hydrolyzes free adenine bases from 7,8-dihydro-8-oxoguanine:adenine mismatched double-stranded DNA, leaving an apurinic site.</text>
        <dbReference type="EC" id="3.2.2.31"/>
    </reaction>
</comment>